<dbReference type="AlphaFoldDB" id="A0A7J6L1W7"/>
<evidence type="ECO:0000313" key="1">
    <source>
        <dbReference type="EMBL" id="KAF4652859.1"/>
    </source>
</evidence>
<dbReference type="Proteomes" id="UP000591131">
    <property type="component" value="Unassembled WGS sequence"/>
</dbReference>
<name>A0A7J6L1W7_PERCH</name>
<keyword evidence="2" id="KW-1185">Reference proteome</keyword>
<evidence type="ECO:0000313" key="2">
    <source>
        <dbReference type="Proteomes" id="UP000591131"/>
    </source>
</evidence>
<gene>
    <name evidence="1" type="ORF">FOL47_010813</name>
</gene>
<organism evidence="1 2">
    <name type="scientific">Perkinsus chesapeaki</name>
    <name type="common">Clam parasite</name>
    <name type="synonym">Perkinsus andrewsi</name>
    <dbReference type="NCBI Taxonomy" id="330153"/>
    <lineage>
        <taxon>Eukaryota</taxon>
        <taxon>Sar</taxon>
        <taxon>Alveolata</taxon>
        <taxon>Perkinsozoa</taxon>
        <taxon>Perkinsea</taxon>
        <taxon>Perkinsida</taxon>
        <taxon>Perkinsidae</taxon>
        <taxon>Perkinsus</taxon>
    </lineage>
</organism>
<proteinExistence type="predicted"/>
<protein>
    <submittedName>
        <fullName evidence="1">Uncharacterized protein</fullName>
    </submittedName>
</protein>
<comment type="caution">
    <text evidence="1">The sequence shown here is derived from an EMBL/GenBank/DDBJ whole genome shotgun (WGS) entry which is preliminary data.</text>
</comment>
<sequence>MTSDFLSEIYGFVRYSENDILVPGERTGSVLGVAADGYYNNDRCLVDFAECSEAVRTLSDGRLGCVFLTDRSPIHCKYPDDGLNAKAMNVKPGGKQPLMRSGWFERDGERVTQDMVFPMDHACYPGLPKGLRQVVAERFGDDAVVGKKQDELVQVLSACEDFASQQTLLQEQAESRGGRVIYGVKFHPELAPIEAAYRSVA</sequence>
<dbReference type="EMBL" id="JAAPAO010000876">
    <property type="protein sequence ID" value="KAF4652859.1"/>
    <property type="molecule type" value="Genomic_DNA"/>
</dbReference>
<dbReference type="OrthoDB" id="3218065at2759"/>
<reference evidence="1 2" key="1">
    <citation type="submission" date="2020-04" db="EMBL/GenBank/DDBJ databases">
        <title>Perkinsus chesapeaki whole genome sequence.</title>
        <authorList>
            <person name="Bogema D.R."/>
        </authorList>
    </citation>
    <scope>NUCLEOTIDE SEQUENCE [LARGE SCALE GENOMIC DNA]</scope>
    <source>
        <strain evidence="1">ATCC PRA-425</strain>
    </source>
</reference>
<accession>A0A7J6L1W7</accession>